<keyword evidence="1" id="KW-0472">Membrane</keyword>
<feature type="transmembrane region" description="Helical" evidence="1">
    <location>
        <begin position="12"/>
        <end position="33"/>
    </location>
</feature>
<proteinExistence type="predicted"/>
<accession>A0ABX1GI29</accession>
<dbReference type="Proteomes" id="UP000765845">
    <property type="component" value="Unassembled WGS sequence"/>
</dbReference>
<gene>
    <name evidence="2" type="ORF">HCU74_15515</name>
</gene>
<reference evidence="2 3" key="1">
    <citation type="submission" date="2020-04" db="EMBL/GenBank/DDBJ databases">
        <authorList>
            <person name="Yoon J."/>
        </authorList>
    </citation>
    <scope>NUCLEOTIDE SEQUENCE [LARGE SCALE GENOMIC DNA]</scope>
    <source>
        <strain evidence="2 3">KMU-166</strain>
    </source>
</reference>
<protein>
    <submittedName>
        <fullName evidence="2">Prepilin-type N-terminal cleavage/methylation domain-containing protein</fullName>
    </submittedName>
</protein>
<organism evidence="2 3">
    <name type="scientific">Spongiibacter thalassae</name>
    <dbReference type="NCBI Taxonomy" id="2721624"/>
    <lineage>
        <taxon>Bacteria</taxon>
        <taxon>Pseudomonadati</taxon>
        <taxon>Pseudomonadota</taxon>
        <taxon>Gammaproteobacteria</taxon>
        <taxon>Cellvibrionales</taxon>
        <taxon>Spongiibacteraceae</taxon>
        <taxon>Spongiibacter</taxon>
    </lineage>
</organism>
<evidence type="ECO:0000313" key="2">
    <source>
        <dbReference type="EMBL" id="NKI18816.1"/>
    </source>
</evidence>
<sequence>MTHSRQRGFGLVELMISVTLGLLLSAAVIQVFLASSTSSQIQDSLAQVQETGRFSMHFIAREVRMSGYMGCASRGLGRESEDNFRDAVEIIALPADAVNFTPQDMISGANDVGDDNAWGAQPGTDVLILRRGSDSNARIESATDDSATLVNISDNVAGFEQGDFVLLADCQKAAIFRVSNEPKKAGKGPTVLVHAEGEYNSQSRRNSGSFGPGAEILGLDEVRLFVRDTGRANDAGDPISSLFLRRRGVGGGGVLGAAIELVEGVENLQLLYGVDTNGDFSINQYLDASAISANPGVTPNWGQVVSVKAQLTVVANQGGVVGEDGSGDAQRVIDINGNAVANPDGRMRQVFTNVFALRNKLP</sequence>
<name>A0ABX1GI29_9GAMM</name>
<dbReference type="Pfam" id="PF07963">
    <property type="entry name" value="N_methyl"/>
    <property type="match status" value="1"/>
</dbReference>
<dbReference type="InterPro" id="IPR032092">
    <property type="entry name" value="PilW"/>
</dbReference>
<dbReference type="EMBL" id="JAAWWK010000006">
    <property type="protein sequence ID" value="NKI18816.1"/>
    <property type="molecule type" value="Genomic_DNA"/>
</dbReference>
<dbReference type="InterPro" id="IPR012902">
    <property type="entry name" value="N_methyl_site"/>
</dbReference>
<keyword evidence="1" id="KW-1133">Transmembrane helix</keyword>
<dbReference type="Pfam" id="PF16074">
    <property type="entry name" value="PilW"/>
    <property type="match status" value="1"/>
</dbReference>
<evidence type="ECO:0000313" key="3">
    <source>
        <dbReference type="Proteomes" id="UP000765845"/>
    </source>
</evidence>
<keyword evidence="1" id="KW-0812">Transmembrane</keyword>
<dbReference type="RefSeq" id="WP_168451342.1">
    <property type="nucleotide sequence ID" value="NZ_JAAWWK010000006.1"/>
</dbReference>
<keyword evidence="3" id="KW-1185">Reference proteome</keyword>
<comment type="caution">
    <text evidence="2">The sequence shown here is derived from an EMBL/GenBank/DDBJ whole genome shotgun (WGS) entry which is preliminary data.</text>
</comment>
<evidence type="ECO:0000256" key="1">
    <source>
        <dbReference type="SAM" id="Phobius"/>
    </source>
</evidence>
<dbReference type="NCBIfam" id="TIGR02532">
    <property type="entry name" value="IV_pilin_GFxxxE"/>
    <property type="match status" value="1"/>
</dbReference>